<reference evidence="2" key="2">
    <citation type="submission" date="2021-09" db="EMBL/GenBank/DDBJ databases">
        <authorList>
            <person name="Jia N."/>
            <person name="Wang J."/>
            <person name="Shi W."/>
            <person name="Du L."/>
            <person name="Sun Y."/>
            <person name="Zhan W."/>
            <person name="Jiang J."/>
            <person name="Wang Q."/>
            <person name="Zhang B."/>
            <person name="Ji P."/>
            <person name="Sakyi L.B."/>
            <person name="Cui X."/>
            <person name="Yuan T."/>
            <person name="Jiang B."/>
            <person name="Yang W."/>
            <person name="Lam T.T.-Y."/>
            <person name="Chang Q."/>
            <person name="Ding S."/>
            <person name="Wang X."/>
            <person name="Zhu J."/>
            <person name="Ruan X."/>
            <person name="Zhao L."/>
            <person name="Wei J."/>
            <person name="Que T."/>
            <person name="Du C."/>
            <person name="Cheng J."/>
            <person name="Dai P."/>
            <person name="Han X."/>
            <person name="Huang E."/>
            <person name="Gao Y."/>
            <person name="Liu J."/>
            <person name="Shao H."/>
            <person name="Ye R."/>
            <person name="Li L."/>
            <person name="Wei W."/>
            <person name="Wang X."/>
            <person name="Wang C."/>
            <person name="Huo Q."/>
            <person name="Li W."/>
            <person name="Guo W."/>
            <person name="Chen H."/>
            <person name="Chen S."/>
            <person name="Zhou L."/>
            <person name="Zhou L."/>
            <person name="Ni X."/>
            <person name="Tian J."/>
            <person name="Zhou Y."/>
            <person name="Sheng Y."/>
            <person name="Liu T."/>
            <person name="Pan Y."/>
            <person name="Xia L."/>
            <person name="Li J."/>
            <person name="Zhao F."/>
            <person name="Cao W."/>
        </authorList>
    </citation>
    <scope>NUCLEOTIDE SEQUENCE</scope>
    <source>
        <strain evidence="2">Rsan-2018</strain>
        <tissue evidence="2">Larvae</tissue>
    </source>
</reference>
<proteinExistence type="predicted"/>
<dbReference type="EMBL" id="JABSTV010001250">
    <property type="protein sequence ID" value="KAH7955305.1"/>
    <property type="molecule type" value="Genomic_DNA"/>
</dbReference>
<evidence type="ECO:0000313" key="2">
    <source>
        <dbReference type="EMBL" id="KAH7955305.1"/>
    </source>
</evidence>
<dbReference type="AlphaFoldDB" id="A0A9D4PT65"/>
<feature type="region of interest" description="Disordered" evidence="1">
    <location>
        <begin position="37"/>
        <end position="84"/>
    </location>
</feature>
<feature type="compositionally biased region" description="Basic and acidic residues" evidence="1">
    <location>
        <begin position="119"/>
        <end position="128"/>
    </location>
</feature>
<protein>
    <submittedName>
        <fullName evidence="2">Uncharacterized protein</fullName>
    </submittedName>
</protein>
<feature type="compositionally biased region" description="Acidic residues" evidence="1">
    <location>
        <begin position="59"/>
        <end position="72"/>
    </location>
</feature>
<reference evidence="2" key="1">
    <citation type="journal article" date="2020" name="Cell">
        <title>Large-Scale Comparative Analyses of Tick Genomes Elucidate Their Genetic Diversity and Vector Capacities.</title>
        <authorList>
            <consortium name="Tick Genome and Microbiome Consortium (TIGMIC)"/>
            <person name="Jia N."/>
            <person name="Wang J."/>
            <person name="Shi W."/>
            <person name="Du L."/>
            <person name="Sun Y."/>
            <person name="Zhan W."/>
            <person name="Jiang J.F."/>
            <person name="Wang Q."/>
            <person name="Zhang B."/>
            <person name="Ji P."/>
            <person name="Bell-Sakyi L."/>
            <person name="Cui X.M."/>
            <person name="Yuan T.T."/>
            <person name="Jiang B.G."/>
            <person name="Yang W.F."/>
            <person name="Lam T.T."/>
            <person name="Chang Q.C."/>
            <person name="Ding S.J."/>
            <person name="Wang X.J."/>
            <person name="Zhu J.G."/>
            <person name="Ruan X.D."/>
            <person name="Zhao L."/>
            <person name="Wei J.T."/>
            <person name="Ye R.Z."/>
            <person name="Que T.C."/>
            <person name="Du C.H."/>
            <person name="Zhou Y.H."/>
            <person name="Cheng J.X."/>
            <person name="Dai P.F."/>
            <person name="Guo W.B."/>
            <person name="Han X.H."/>
            <person name="Huang E.J."/>
            <person name="Li L.F."/>
            <person name="Wei W."/>
            <person name="Gao Y.C."/>
            <person name="Liu J.Z."/>
            <person name="Shao H.Z."/>
            <person name="Wang X."/>
            <person name="Wang C.C."/>
            <person name="Yang T.C."/>
            <person name="Huo Q.B."/>
            <person name="Li W."/>
            <person name="Chen H.Y."/>
            <person name="Chen S.E."/>
            <person name="Zhou L.G."/>
            <person name="Ni X.B."/>
            <person name="Tian J.H."/>
            <person name="Sheng Y."/>
            <person name="Liu T."/>
            <person name="Pan Y.S."/>
            <person name="Xia L.Y."/>
            <person name="Li J."/>
            <person name="Zhao F."/>
            <person name="Cao W.C."/>
        </authorList>
    </citation>
    <scope>NUCLEOTIDE SEQUENCE</scope>
    <source>
        <strain evidence="2">Rsan-2018</strain>
    </source>
</reference>
<comment type="caution">
    <text evidence="2">The sequence shown here is derived from an EMBL/GenBank/DDBJ whole genome shotgun (WGS) entry which is preliminary data.</text>
</comment>
<sequence>MNPFRNWREEETGERCTGDRDVAEVGVVADAVCEDATRREGVVDPEKAADGANAHGADSEVEEGTDEVAYYEEGERKTRDGDWDEIECVDADDAKVVDDVNGAASAEDERAVAEASNNKAEKSEKPRAGELGLSGRMQISPDFSGERLEYFGLFCLESSFEFL</sequence>
<evidence type="ECO:0000256" key="1">
    <source>
        <dbReference type="SAM" id="MobiDB-lite"/>
    </source>
</evidence>
<dbReference type="Proteomes" id="UP000821837">
    <property type="component" value="Unassembled WGS sequence"/>
</dbReference>
<evidence type="ECO:0000313" key="3">
    <source>
        <dbReference type="Proteomes" id="UP000821837"/>
    </source>
</evidence>
<organism evidence="2 3">
    <name type="scientific">Rhipicephalus sanguineus</name>
    <name type="common">Brown dog tick</name>
    <name type="synonym">Ixodes sanguineus</name>
    <dbReference type="NCBI Taxonomy" id="34632"/>
    <lineage>
        <taxon>Eukaryota</taxon>
        <taxon>Metazoa</taxon>
        <taxon>Ecdysozoa</taxon>
        <taxon>Arthropoda</taxon>
        <taxon>Chelicerata</taxon>
        <taxon>Arachnida</taxon>
        <taxon>Acari</taxon>
        <taxon>Parasitiformes</taxon>
        <taxon>Ixodida</taxon>
        <taxon>Ixodoidea</taxon>
        <taxon>Ixodidae</taxon>
        <taxon>Rhipicephalinae</taxon>
        <taxon>Rhipicephalus</taxon>
        <taxon>Rhipicephalus</taxon>
    </lineage>
</organism>
<accession>A0A9D4PT65</accession>
<feature type="region of interest" description="Disordered" evidence="1">
    <location>
        <begin position="102"/>
        <end position="136"/>
    </location>
</feature>
<name>A0A9D4PT65_RHISA</name>
<feature type="compositionally biased region" description="Basic and acidic residues" evidence="1">
    <location>
        <begin position="37"/>
        <end position="49"/>
    </location>
</feature>
<keyword evidence="3" id="KW-1185">Reference proteome</keyword>
<gene>
    <name evidence="2" type="ORF">HPB52_000192</name>
</gene>